<evidence type="ECO:0000256" key="5">
    <source>
        <dbReference type="ARBA" id="ARBA00022527"/>
    </source>
</evidence>
<dbReference type="CDD" id="cd23509">
    <property type="entry name" value="Gnk2-like"/>
    <property type="match status" value="2"/>
</dbReference>
<dbReference type="GO" id="GO:0042742">
    <property type="term" value="P:defense response to bacterium"/>
    <property type="evidence" value="ECO:0000318"/>
    <property type="project" value="GO_Central"/>
</dbReference>
<feature type="binding site" evidence="23">
    <location>
        <position position="369"/>
    </location>
    <ligand>
        <name>ATP</name>
        <dbReference type="ChEBI" id="CHEBI:30616"/>
    </ligand>
</feature>
<dbReference type="CDD" id="cd14066">
    <property type="entry name" value="STKc_IRAK"/>
    <property type="match status" value="1"/>
</dbReference>
<organism evidence="28 29">
    <name type="scientific">Vitis vinifera</name>
    <name type="common">Grape</name>
    <dbReference type="NCBI Taxonomy" id="29760"/>
    <lineage>
        <taxon>Eukaryota</taxon>
        <taxon>Viridiplantae</taxon>
        <taxon>Streptophyta</taxon>
        <taxon>Embryophyta</taxon>
        <taxon>Tracheophyta</taxon>
        <taxon>Spermatophyta</taxon>
        <taxon>Magnoliopsida</taxon>
        <taxon>eudicotyledons</taxon>
        <taxon>Gunneridae</taxon>
        <taxon>Pentapetalae</taxon>
        <taxon>rosids</taxon>
        <taxon>Vitales</taxon>
        <taxon>Vitaceae</taxon>
        <taxon>Viteae</taxon>
        <taxon>Vitis</taxon>
    </lineage>
</organism>
<dbReference type="InterPro" id="IPR017441">
    <property type="entry name" value="Protein_kinase_ATP_BS"/>
</dbReference>
<feature type="domain" description="Protein kinase" evidence="26">
    <location>
        <begin position="341"/>
        <end position="627"/>
    </location>
</feature>
<evidence type="ECO:0000256" key="19">
    <source>
        <dbReference type="ARBA" id="ARBA00023170"/>
    </source>
</evidence>
<dbReference type="GO" id="GO:0004427">
    <property type="term" value="F:inorganic diphosphate phosphatase activity"/>
    <property type="evidence" value="ECO:0007669"/>
    <property type="project" value="InterPro"/>
</dbReference>
<evidence type="ECO:0000256" key="13">
    <source>
        <dbReference type="ARBA" id="ARBA00022840"/>
    </source>
</evidence>
<feature type="transmembrane region" description="Helical" evidence="24">
    <location>
        <begin position="649"/>
        <end position="668"/>
    </location>
</feature>
<keyword evidence="5" id="KW-0723">Serine/threonine-protein kinase</keyword>
<dbReference type="PROSITE" id="PS00108">
    <property type="entry name" value="PROTEIN_KINASE_ST"/>
    <property type="match status" value="1"/>
</dbReference>
<dbReference type="GO" id="GO:0007165">
    <property type="term" value="P:signal transduction"/>
    <property type="evidence" value="ECO:0000318"/>
    <property type="project" value="GO_Central"/>
</dbReference>
<comment type="subcellular location">
    <subcellularLocation>
        <location evidence="1">Endomembrane system</location>
        <topology evidence="1">Multi-pass membrane protein</topology>
    </subcellularLocation>
    <subcellularLocation>
        <location evidence="2">Membrane</location>
        <topology evidence="2">Single-pass membrane protein</topology>
    </subcellularLocation>
</comment>
<keyword evidence="19" id="KW-0675">Receptor</keyword>
<dbReference type="InterPro" id="IPR008271">
    <property type="entry name" value="Ser/Thr_kinase_AS"/>
</dbReference>
<sequence length="841" mass="93460">MAILSERTIVLLFFLSSLIIHGSPKPTLLYKFCTENSNYVPNSTYQSSLNLLLTSLSSDATILNGRKFHNTTAGQAPDMVYGLYLCRGDVTDAVCQDCVQTASQEILTKCPNRKEALSWYDQCMFRYSNRSIFSIMEERPSLISFDSLDMEDPDRFDQIVNETMVGLIEKATHNSFERDMFETGEANFNASTKIYGLVQCTPDLSGSNCSTCLENILSRITNCCLGKQGGRILVPSCNFRYELHPFYGDLAAATPPAPSPLSPLSPPGKKGNSSQLLIAIIVPVAGTLIISGFLCYCWLKRKRKAKKKYNSTEEEKVENDITTVQSLQFDFGTLEATTNNFSDDNKIGEGGFGDVYKGTLSSGKEIAIKRLSRSSAQGAVEFKNEVVLVAKLQHRNLVRLLGFCLEGEEKILVYEYVPNKSLDHFLFDPDKQGQLDWSRRYKIIGRIARGILYLHEDSPLKVIHRDLKASNVLLDGDMNPKISDFGMARIFGVDQTRGSTKRVVGTYGYMSPEYAMHGHFSAKSDVYSFGVLVLEIISGKKNSCFYESGQTEDLLSYAWKLWRNGTPLELMDPIMGDSYARNEVIRCIHMGLLCVQEDPEDRPSMASVVLMLSSYSVTPPLPQQPAFCIGICRTVRPSMAIMSDSGTEILVPACAIIGIIFFVVQWILVSRVKLSPKRHSFSNSSKNGTAEYLIEEEEGTNGHSVVHKCAEIQNAISEGATFFLFIEYLTTLEARKGVRKAFITAFRSGAVMGFLLAANGLLVLYIANNLFKIYYGDDWEGLFGAITSYGLDGSSMALFGRVGGGIYTKATDVGANPHGHLWFGNIRKTRMMRKTKKIGHL</sequence>
<evidence type="ECO:0000313" key="29">
    <source>
        <dbReference type="Proteomes" id="UP000009183"/>
    </source>
</evidence>
<keyword evidence="12" id="KW-0418">Kinase</keyword>
<keyword evidence="16 24" id="KW-1133">Transmembrane helix</keyword>
<accession>F6HVX5</accession>
<evidence type="ECO:0000313" key="28">
    <source>
        <dbReference type="EMBL" id="CCB58838.1"/>
    </source>
</evidence>
<keyword evidence="9 25" id="KW-0732">Signal</keyword>
<protein>
    <recommendedName>
        <fullName evidence="3">H(+)-exporting diphosphatase</fullName>
        <ecNumber evidence="3">7.1.3.1</ecNumber>
    </recommendedName>
</protein>
<evidence type="ECO:0000256" key="20">
    <source>
        <dbReference type="ARBA" id="ARBA00023180"/>
    </source>
</evidence>
<dbReference type="GO" id="GO:0006979">
    <property type="term" value="P:response to oxidative stress"/>
    <property type="evidence" value="ECO:0007669"/>
    <property type="project" value="UniProtKB-ARBA"/>
</dbReference>
<proteinExistence type="predicted"/>
<evidence type="ECO:0000256" key="7">
    <source>
        <dbReference type="ARBA" id="ARBA00022679"/>
    </source>
</evidence>
<dbReference type="FunFam" id="3.30.200.20:FF:000142">
    <property type="entry name" value="Cysteine-rich receptor-like protein kinase 10"/>
    <property type="match status" value="1"/>
</dbReference>
<feature type="domain" description="Gnk2-homologous" evidence="27">
    <location>
        <begin position="138"/>
        <end position="246"/>
    </location>
</feature>
<evidence type="ECO:0000256" key="15">
    <source>
        <dbReference type="ARBA" id="ARBA00022967"/>
    </source>
</evidence>
<comment type="catalytic activity">
    <reaction evidence="21">
        <text>L-seryl-[protein] + ATP = O-phospho-L-seryl-[protein] + ADP + H(+)</text>
        <dbReference type="Rhea" id="RHEA:17989"/>
        <dbReference type="Rhea" id="RHEA-COMP:9863"/>
        <dbReference type="Rhea" id="RHEA-COMP:11604"/>
        <dbReference type="ChEBI" id="CHEBI:15378"/>
        <dbReference type="ChEBI" id="CHEBI:29999"/>
        <dbReference type="ChEBI" id="CHEBI:30616"/>
        <dbReference type="ChEBI" id="CHEBI:83421"/>
        <dbReference type="ChEBI" id="CHEBI:456216"/>
    </reaction>
</comment>
<dbReference type="eggNOG" id="ENOG502QWDY">
    <property type="taxonomic scope" value="Eukaryota"/>
</dbReference>
<keyword evidence="6" id="KW-0597">Phosphoprotein</keyword>
<evidence type="ECO:0000256" key="8">
    <source>
        <dbReference type="ARBA" id="ARBA00022692"/>
    </source>
</evidence>
<dbReference type="PROSITE" id="PS50011">
    <property type="entry name" value="PROTEIN_KINASE_DOM"/>
    <property type="match status" value="1"/>
</dbReference>
<feature type="transmembrane region" description="Helical" evidence="24">
    <location>
        <begin position="276"/>
        <end position="299"/>
    </location>
</feature>
<evidence type="ECO:0000256" key="24">
    <source>
        <dbReference type="SAM" id="Phobius"/>
    </source>
</evidence>
<feature type="signal peptide" evidence="25">
    <location>
        <begin position="1"/>
        <end position="24"/>
    </location>
</feature>
<dbReference type="Pfam" id="PF03030">
    <property type="entry name" value="H_PPase"/>
    <property type="match status" value="1"/>
</dbReference>
<keyword evidence="10" id="KW-0677">Repeat</keyword>
<keyword evidence="29" id="KW-1185">Reference proteome</keyword>
<keyword evidence="18 24" id="KW-0472">Membrane</keyword>
<evidence type="ECO:0000256" key="4">
    <source>
        <dbReference type="ARBA" id="ARBA00022448"/>
    </source>
</evidence>
<dbReference type="GO" id="GO:0009626">
    <property type="term" value="P:plant-type hypersensitive response"/>
    <property type="evidence" value="ECO:0000318"/>
    <property type="project" value="GO_Central"/>
</dbReference>
<dbReference type="EMBL" id="FN596260">
    <property type="protein sequence ID" value="CCB58838.1"/>
    <property type="molecule type" value="Genomic_DNA"/>
</dbReference>
<evidence type="ECO:0000259" key="26">
    <source>
        <dbReference type="PROSITE" id="PS50011"/>
    </source>
</evidence>
<evidence type="ECO:0000256" key="25">
    <source>
        <dbReference type="SAM" id="SignalP"/>
    </source>
</evidence>
<dbReference type="GO" id="GO:0005886">
    <property type="term" value="C:plasma membrane"/>
    <property type="evidence" value="ECO:0000318"/>
    <property type="project" value="GO_Central"/>
</dbReference>
<dbReference type="GO" id="GO:0012505">
    <property type="term" value="C:endomembrane system"/>
    <property type="evidence" value="ECO:0007669"/>
    <property type="project" value="UniProtKB-SubCell"/>
</dbReference>
<evidence type="ECO:0000256" key="1">
    <source>
        <dbReference type="ARBA" id="ARBA00004127"/>
    </source>
</evidence>
<evidence type="ECO:0000256" key="21">
    <source>
        <dbReference type="ARBA" id="ARBA00047558"/>
    </source>
</evidence>
<keyword evidence="4" id="KW-0813">Transport</keyword>
<feature type="transmembrane region" description="Helical" evidence="24">
    <location>
        <begin position="745"/>
        <end position="767"/>
    </location>
</feature>
<evidence type="ECO:0000256" key="3">
    <source>
        <dbReference type="ARBA" id="ARBA00013242"/>
    </source>
</evidence>
<dbReference type="InterPro" id="IPR004131">
    <property type="entry name" value="PPase-energised_H-pump"/>
</dbReference>
<keyword evidence="15" id="KW-1278">Translocase</keyword>
<evidence type="ECO:0000256" key="11">
    <source>
        <dbReference type="ARBA" id="ARBA00022741"/>
    </source>
</evidence>
<dbReference type="PROSITE" id="PS00107">
    <property type="entry name" value="PROTEIN_KINASE_ATP"/>
    <property type="match status" value="1"/>
</dbReference>
<feature type="chain" id="PRO_5003336149" description="H(+)-exporting diphosphatase" evidence="25">
    <location>
        <begin position="25"/>
        <end position="841"/>
    </location>
</feature>
<reference evidence="29" key="1">
    <citation type="journal article" date="2007" name="Nature">
        <title>The grapevine genome sequence suggests ancestral hexaploidization in major angiosperm phyla.</title>
        <authorList>
            <consortium name="The French-Italian Public Consortium for Grapevine Genome Characterization."/>
            <person name="Jaillon O."/>
            <person name="Aury J.-M."/>
            <person name="Noel B."/>
            <person name="Policriti A."/>
            <person name="Clepet C."/>
            <person name="Casagrande A."/>
            <person name="Choisne N."/>
            <person name="Aubourg S."/>
            <person name="Vitulo N."/>
            <person name="Jubin C."/>
            <person name="Vezzi A."/>
            <person name="Legeai F."/>
            <person name="Hugueney P."/>
            <person name="Dasilva C."/>
            <person name="Horner D."/>
            <person name="Mica E."/>
            <person name="Jublot D."/>
            <person name="Poulain J."/>
            <person name="Bruyere C."/>
            <person name="Billault A."/>
            <person name="Segurens B."/>
            <person name="Gouyvenoux M."/>
            <person name="Ugarte E."/>
            <person name="Cattonaro F."/>
            <person name="Anthouard V."/>
            <person name="Vico V."/>
            <person name="Del Fabbro C."/>
            <person name="Alaux M."/>
            <person name="Di Gaspero G."/>
            <person name="Dumas V."/>
            <person name="Felice N."/>
            <person name="Paillard S."/>
            <person name="Juman I."/>
            <person name="Moroldo M."/>
            <person name="Scalabrin S."/>
            <person name="Canaguier A."/>
            <person name="Le Clainche I."/>
            <person name="Malacrida G."/>
            <person name="Durand E."/>
            <person name="Pesole G."/>
            <person name="Laucou V."/>
            <person name="Chatelet P."/>
            <person name="Merdinoglu D."/>
            <person name="Delledonne M."/>
            <person name="Pezzotti M."/>
            <person name="Lecharny A."/>
            <person name="Scarpelli C."/>
            <person name="Artiguenave F."/>
            <person name="Pe M.E."/>
            <person name="Valle G."/>
            <person name="Morgante M."/>
            <person name="Caboche M."/>
            <person name="Adam-Blondon A.-F."/>
            <person name="Weissenbach J."/>
            <person name="Quetier F."/>
            <person name="Wincker P."/>
        </authorList>
    </citation>
    <scope>NUCLEOTIDE SEQUENCE [LARGE SCALE GENOMIC DNA]</scope>
    <source>
        <strain evidence="29">cv. Pinot noir / PN40024</strain>
    </source>
</reference>
<dbReference type="GO" id="GO:0004674">
    <property type="term" value="F:protein serine/threonine kinase activity"/>
    <property type="evidence" value="ECO:0000318"/>
    <property type="project" value="GO_Central"/>
</dbReference>
<dbReference type="SMR" id="F6HVX5"/>
<evidence type="ECO:0000256" key="18">
    <source>
        <dbReference type="ARBA" id="ARBA00023136"/>
    </source>
</evidence>
<name>F6HVX5_VITVI</name>
<keyword evidence="13 23" id="KW-0067">ATP-binding</keyword>
<dbReference type="SMART" id="SM00220">
    <property type="entry name" value="S_TKc"/>
    <property type="match status" value="1"/>
</dbReference>
<keyword evidence="14" id="KW-0460">Magnesium</keyword>
<comment type="catalytic activity">
    <reaction evidence="22">
        <text>L-threonyl-[protein] + ATP = O-phospho-L-threonyl-[protein] + ADP + H(+)</text>
        <dbReference type="Rhea" id="RHEA:46608"/>
        <dbReference type="Rhea" id="RHEA-COMP:11060"/>
        <dbReference type="Rhea" id="RHEA-COMP:11605"/>
        <dbReference type="ChEBI" id="CHEBI:15378"/>
        <dbReference type="ChEBI" id="CHEBI:30013"/>
        <dbReference type="ChEBI" id="CHEBI:30616"/>
        <dbReference type="ChEBI" id="CHEBI:61977"/>
        <dbReference type="ChEBI" id="CHEBI:456216"/>
    </reaction>
</comment>
<dbReference type="InterPro" id="IPR038408">
    <property type="entry name" value="GNK2_sf"/>
</dbReference>
<evidence type="ECO:0000256" key="14">
    <source>
        <dbReference type="ARBA" id="ARBA00022842"/>
    </source>
</evidence>
<dbReference type="Proteomes" id="UP000009183">
    <property type="component" value="Chromosome 10"/>
</dbReference>
<evidence type="ECO:0000256" key="17">
    <source>
        <dbReference type="ARBA" id="ARBA00023065"/>
    </source>
</evidence>
<dbReference type="FunFam" id="1.10.510.10:FF:000129">
    <property type="entry name" value="cysteine-rich receptor-like protein kinase 10"/>
    <property type="match status" value="1"/>
</dbReference>
<dbReference type="Pfam" id="PF07714">
    <property type="entry name" value="PK_Tyr_Ser-Thr"/>
    <property type="match status" value="1"/>
</dbReference>
<evidence type="ECO:0000256" key="2">
    <source>
        <dbReference type="ARBA" id="ARBA00004167"/>
    </source>
</evidence>
<dbReference type="SUPFAM" id="SSF56112">
    <property type="entry name" value="Protein kinase-like (PK-like)"/>
    <property type="match status" value="1"/>
</dbReference>
<dbReference type="Gene3D" id="3.30.200.20">
    <property type="entry name" value="Phosphorylase Kinase, domain 1"/>
    <property type="match status" value="1"/>
</dbReference>
<keyword evidence="11 23" id="KW-0547">Nucleotide-binding</keyword>
<evidence type="ECO:0000256" key="16">
    <source>
        <dbReference type="ARBA" id="ARBA00022989"/>
    </source>
</evidence>
<dbReference type="Pfam" id="PF01657">
    <property type="entry name" value="Stress-antifung"/>
    <property type="match status" value="2"/>
</dbReference>
<keyword evidence="17" id="KW-0406">Ion transport</keyword>
<dbReference type="PANTHER" id="PTHR27002">
    <property type="entry name" value="RECEPTOR-LIKE SERINE/THREONINE-PROTEIN KINASE SD1-8"/>
    <property type="match status" value="1"/>
</dbReference>
<evidence type="ECO:0000256" key="23">
    <source>
        <dbReference type="PROSITE-ProRule" id="PRU10141"/>
    </source>
</evidence>
<keyword evidence="8 24" id="KW-0812">Transmembrane</keyword>
<dbReference type="InterPro" id="IPR000719">
    <property type="entry name" value="Prot_kinase_dom"/>
</dbReference>
<dbReference type="Gene3D" id="1.10.510.10">
    <property type="entry name" value="Transferase(Phosphotransferase) domain 1"/>
    <property type="match status" value="1"/>
</dbReference>
<evidence type="ECO:0000256" key="10">
    <source>
        <dbReference type="ARBA" id="ARBA00022737"/>
    </source>
</evidence>
<dbReference type="InterPro" id="IPR002902">
    <property type="entry name" value="GNK2"/>
</dbReference>
<dbReference type="PaxDb" id="29760-VIT_10s0071g01200.t01"/>
<gene>
    <name evidence="28" type="ordered locus">VIT_10s0071g01200</name>
</gene>
<evidence type="ECO:0000256" key="9">
    <source>
        <dbReference type="ARBA" id="ARBA00022729"/>
    </source>
</evidence>
<dbReference type="HOGENOM" id="CLU_000288_35_2_1"/>
<keyword evidence="7" id="KW-0808">Transferase</keyword>
<dbReference type="FunFam" id="3.30.430.20:FF:000002">
    <property type="entry name" value="Cysteine-rich receptor-like protein kinase 10"/>
    <property type="match status" value="1"/>
</dbReference>
<dbReference type="Gene3D" id="3.30.430.20">
    <property type="entry name" value="Gnk2 domain, C-X8-C-X2-C motif"/>
    <property type="match status" value="2"/>
</dbReference>
<evidence type="ECO:0000256" key="12">
    <source>
        <dbReference type="ARBA" id="ARBA00022777"/>
    </source>
</evidence>
<dbReference type="AlphaFoldDB" id="F6HVX5"/>
<evidence type="ECO:0000259" key="27">
    <source>
        <dbReference type="PROSITE" id="PS51473"/>
    </source>
</evidence>
<dbReference type="GO" id="GO:0005524">
    <property type="term" value="F:ATP binding"/>
    <property type="evidence" value="ECO:0007669"/>
    <property type="project" value="UniProtKB-UniRule"/>
</dbReference>
<feature type="domain" description="Gnk2-homologous" evidence="27">
    <location>
        <begin position="27"/>
        <end position="132"/>
    </location>
</feature>
<keyword evidence="20" id="KW-0325">Glycoprotein</keyword>
<dbReference type="PROSITE" id="PS51473">
    <property type="entry name" value="GNK2"/>
    <property type="match status" value="2"/>
</dbReference>
<dbReference type="GO" id="GO:0009678">
    <property type="term" value="F:diphosphate hydrolysis-driven proton transmembrane transporter activity"/>
    <property type="evidence" value="ECO:0007669"/>
    <property type="project" value="UniProtKB-EC"/>
</dbReference>
<dbReference type="InterPro" id="IPR001245">
    <property type="entry name" value="Ser-Thr/Tyr_kinase_cat_dom"/>
</dbReference>
<dbReference type="FunCoup" id="F6HVX5">
    <property type="interactions" value="423"/>
</dbReference>
<dbReference type="InterPro" id="IPR011009">
    <property type="entry name" value="Kinase-like_dom_sf"/>
</dbReference>
<dbReference type="FunFam" id="3.30.430.20:FF:000003">
    <property type="entry name" value="Cysteine-rich RLK (RECEPTOR-like protein kinase) 10"/>
    <property type="match status" value="1"/>
</dbReference>
<evidence type="ECO:0000256" key="22">
    <source>
        <dbReference type="ARBA" id="ARBA00047951"/>
    </source>
</evidence>
<dbReference type="InParanoid" id="F6HVX5"/>
<dbReference type="PANTHER" id="PTHR27002:SF1050">
    <property type="entry name" value="CYSTEINE-RICH RECEPTOR-LIKE PROTEIN KINASE 5"/>
    <property type="match status" value="1"/>
</dbReference>
<evidence type="ECO:0000256" key="6">
    <source>
        <dbReference type="ARBA" id="ARBA00022553"/>
    </source>
</evidence>
<dbReference type="EC" id="7.1.3.1" evidence="3"/>